<organism evidence="6 7">
    <name type="scientific">Pseudohongiella spirulinae</name>
    <dbReference type="NCBI Taxonomy" id="1249552"/>
    <lineage>
        <taxon>Bacteria</taxon>
        <taxon>Pseudomonadati</taxon>
        <taxon>Pseudomonadota</taxon>
        <taxon>Gammaproteobacteria</taxon>
        <taxon>Pseudomonadales</taxon>
        <taxon>Pseudohongiellaceae</taxon>
        <taxon>Pseudohongiella</taxon>
    </lineage>
</organism>
<dbReference type="PANTHER" id="PTHR33337:SF40">
    <property type="entry name" value="CENP-V_GFA DOMAIN-CONTAINING PROTEIN-RELATED"/>
    <property type="match status" value="1"/>
</dbReference>
<keyword evidence="2" id="KW-0479">Metal-binding</keyword>
<dbReference type="GO" id="GO:0016846">
    <property type="term" value="F:carbon-sulfur lyase activity"/>
    <property type="evidence" value="ECO:0007669"/>
    <property type="project" value="InterPro"/>
</dbReference>
<evidence type="ECO:0000256" key="3">
    <source>
        <dbReference type="ARBA" id="ARBA00022833"/>
    </source>
</evidence>
<dbReference type="PANTHER" id="PTHR33337">
    <property type="entry name" value="GFA DOMAIN-CONTAINING PROTEIN"/>
    <property type="match status" value="1"/>
</dbReference>
<protein>
    <submittedName>
        <fullName evidence="6">Aldehyde-activating protein</fullName>
    </submittedName>
</protein>
<dbReference type="Proteomes" id="UP000065641">
    <property type="component" value="Chromosome"/>
</dbReference>
<reference evidence="6 7" key="1">
    <citation type="submission" date="2015-11" db="EMBL/GenBank/DDBJ databases">
        <authorList>
            <person name="Zhang Y."/>
            <person name="Guo Z."/>
        </authorList>
    </citation>
    <scope>NUCLEOTIDE SEQUENCE [LARGE SCALE GENOMIC DNA]</scope>
    <source>
        <strain evidence="6 7">KCTC 32221</strain>
    </source>
</reference>
<dbReference type="InterPro" id="IPR006913">
    <property type="entry name" value="CENP-V/GFA"/>
</dbReference>
<dbReference type="RefSeq" id="WP_237113347.1">
    <property type="nucleotide sequence ID" value="NZ_CP013189.1"/>
</dbReference>
<dbReference type="PROSITE" id="PS51891">
    <property type="entry name" value="CENP_V_GFA"/>
    <property type="match status" value="1"/>
</dbReference>
<dbReference type="AlphaFoldDB" id="A0A0S2K9N3"/>
<keyword evidence="7" id="KW-1185">Reference proteome</keyword>
<dbReference type="GO" id="GO:0046872">
    <property type="term" value="F:metal ion binding"/>
    <property type="evidence" value="ECO:0007669"/>
    <property type="project" value="UniProtKB-KW"/>
</dbReference>
<keyword evidence="4" id="KW-0456">Lyase</keyword>
<dbReference type="Gene3D" id="3.90.1590.10">
    <property type="entry name" value="glutathione-dependent formaldehyde- activating enzyme (gfa)"/>
    <property type="match status" value="1"/>
</dbReference>
<keyword evidence="3" id="KW-0862">Zinc</keyword>
<dbReference type="InterPro" id="IPR011057">
    <property type="entry name" value="Mss4-like_sf"/>
</dbReference>
<sequence>MSDTMSGKCLCGAVTITTPTVKTVEVCHCGMCRRWGGGPFMGITAIDVPKIHGKESVAVYSSSEWAQRAFCKVCGTHLFYHLKNSSHYTLMAGLFQNLPGLIFKEEIFIDHKPDYYAFANDTEKLTQAQVFARHGA</sequence>
<dbReference type="STRING" id="1249552.PS2015_175"/>
<dbReference type="EMBL" id="CP013189">
    <property type="protein sequence ID" value="ALO44869.1"/>
    <property type="molecule type" value="Genomic_DNA"/>
</dbReference>
<evidence type="ECO:0000259" key="5">
    <source>
        <dbReference type="PROSITE" id="PS51891"/>
    </source>
</evidence>
<evidence type="ECO:0000313" key="6">
    <source>
        <dbReference type="EMBL" id="ALO44869.1"/>
    </source>
</evidence>
<accession>A0A0S2K9N3</accession>
<dbReference type="Pfam" id="PF04828">
    <property type="entry name" value="GFA"/>
    <property type="match status" value="1"/>
</dbReference>
<dbReference type="KEGG" id="pspi:PS2015_175"/>
<evidence type="ECO:0000256" key="1">
    <source>
        <dbReference type="ARBA" id="ARBA00005495"/>
    </source>
</evidence>
<dbReference type="SUPFAM" id="SSF51316">
    <property type="entry name" value="Mss4-like"/>
    <property type="match status" value="1"/>
</dbReference>
<comment type="similarity">
    <text evidence="1">Belongs to the Gfa family.</text>
</comment>
<evidence type="ECO:0000313" key="7">
    <source>
        <dbReference type="Proteomes" id="UP000065641"/>
    </source>
</evidence>
<proteinExistence type="inferred from homology"/>
<gene>
    <name evidence="6" type="ORF">PS2015_175</name>
</gene>
<evidence type="ECO:0000256" key="2">
    <source>
        <dbReference type="ARBA" id="ARBA00022723"/>
    </source>
</evidence>
<name>A0A0S2K9N3_9GAMM</name>
<evidence type="ECO:0000256" key="4">
    <source>
        <dbReference type="ARBA" id="ARBA00023239"/>
    </source>
</evidence>
<feature type="domain" description="CENP-V/GFA" evidence="5">
    <location>
        <begin position="5"/>
        <end position="105"/>
    </location>
</feature>
<dbReference type="PATRIC" id="fig|1249552.3.peg.180"/>